<feature type="compositionally biased region" description="Basic and acidic residues" evidence="1">
    <location>
        <begin position="107"/>
        <end position="119"/>
    </location>
</feature>
<feature type="region of interest" description="Disordered" evidence="1">
    <location>
        <begin position="89"/>
        <end position="119"/>
    </location>
</feature>
<accession>U4LIX4</accession>
<dbReference type="Proteomes" id="UP000018144">
    <property type="component" value="Unassembled WGS sequence"/>
</dbReference>
<feature type="region of interest" description="Disordered" evidence="1">
    <location>
        <begin position="138"/>
        <end position="178"/>
    </location>
</feature>
<organism evidence="2 3">
    <name type="scientific">Pyronema omphalodes (strain CBS 100304)</name>
    <name type="common">Pyronema confluens</name>
    <dbReference type="NCBI Taxonomy" id="1076935"/>
    <lineage>
        <taxon>Eukaryota</taxon>
        <taxon>Fungi</taxon>
        <taxon>Dikarya</taxon>
        <taxon>Ascomycota</taxon>
        <taxon>Pezizomycotina</taxon>
        <taxon>Pezizomycetes</taxon>
        <taxon>Pezizales</taxon>
        <taxon>Pyronemataceae</taxon>
        <taxon>Pyronema</taxon>
    </lineage>
</organism>
<sequence>MPLTDPNPDDMESVTSPRLKIQTMVKDNKIQFRKILDDFTHHLSREEVGVCDVISHRLSLLELDWTIVQGKLEKEVARMPAETRGARLISDNIVKKDDENEDGTQGGERKDVKDKEGEKLLSPTRRLKRAFSDLFSPSKENLAESSPKEGRGLKHRISKHFVRRSSSPKPDSKGKEVEVKEVKKERLWIDEIYDDIVEGLRRVQEQKETVERLKKERETRGE</sequence>
<keyword evidence="3" id="KW-1185">Reference proteome</keyword>
<evidence type="ECO:0000256" key="1">
    <source>
        <dbReference type="SAM" id="MobiDB-lite"/>
    </source>
</evidence>
<dbReference type="EMBL" id="HF935724">
    <property type="protein sequence ID" value="CCX32054.1"/>
    <property type="molecule type" value="Genomic_DNA"/>
</dbReference>
<evidence type="ECO:0000313" key="2">
    <source>
        <dbReference type="EMBL" id="CCX32054.1"/>
    </source>
</evidence>
<protein>
    <submittedName>
        <fullName evidence="2">Uncharacterized protein</fullName>
    </submittedName>
</protein>
<dbReference type="OrthoDB" id="10542814at2759"/>
<proteinExistence type="predicted"/>
<gene>
    <name evidence="2" type="ORF">PCON_12324</name>
</gene>
<evidence type="ECO:0000313" key="3">
    <source>
        <dbReference type="Proteomes" id="UP000018144"/>
    </source>
</evidence>
<reference evidence="2 3" key="1">
    <citation type="journal article" date="2013" name="PLoS Genet.">
        <title>The genome and development-dependent transcriptomes of Pyronema confluens: a window into fungal evolution.</title>
        <authorList>
            <person name="Traeger S."/>
            <person name="Altegoer F."/>
            <person name="Freitag M."/>
            <person name="Gabaldon T."/>
            <person name="Kempken F."/>
            <person name="Kumar A."/>
            <person name="Marcet-Houben M."/>
            <person name="Poggeler S."/>
            <person name="Stajich J.E."/>
            <person name="Nowrousian M."/>
        </authorList>
    </citation>
    <scope>NUCLEOTIDE SEQUENCE [LARGE SCALE GENOMIC DNA]</scope>
    <source>
        <strain evidence="3">CBS 100304</strain>
        <tissue evidence="2">Vegetative mycelium</tissue>
    </source>
</reference>
<dbReference type="AlphaFoldDB" id="U4LIX4"/>
<feature type="compositionally biased region" description="Basic residues" evidence="1">
    <location>
        <begin position="153"/>
        <end position="163"/>
    </location>
</feature>
<name>U4LIX4_PYROM</name>